<feature type="transmembrane region" description="Helical" evidence="1">
    <location>
        <begin position="33"/>
        <end position="55"/>
    </location>
</feature>
<evidence type="ECO:0008006" key="4">
    <source>
        <dbReference type="Google" id="ProtNLM"/>
    </source>
</evidence>
<dbReference type="RefSeq" id="WP_155336220.1">
    <property type="nucleotide sequence ID" value="NZ_BAAABN010000020.1"/>
</dbReference>
<dbReference type="AlphaFoldDB" id="A0A5M3VUG2"/>
<accession>A0A5M3VUG2</accession>
<dbReference type="OrthoDB" id="3543621at2"/>
<sequence>MNTLRDELRGIADEAPLVDLGARALRRAKHRRATTAILTVAAMVAIISGGTATLFTGGPLPDPIVLVPIPETVVPLPENNVQPLAGAYRHRCLPDDPTRCEGVEWRVFTTSGSTYRLTDAGTASPVAITPDGRRIAYWNAEQQTFNLRDLATGQTWRAPITVRKADMDGENFLRPSPDGLHLIYTRFGGGNLSQYSVLIDMQSGKTTKLNAAWFPVSIGTGGTPITLVRPFDDITRIWVLGHDPITIDDFTYEFSALHANGHTLAWIDKALDPNRSPMVQATGSIATVDAITGITSPPVPIQGIPTTSRLTRLGAWASPTEVTALTTSDSPTTPRQSTLYAIDIHTGKTRKLQTLNNTEASSTQPGVIT</sequence>
<keyword evidence="1" id="KW-0812">Transmembrane</keyword>
<evidence type="ECO:0000313" key="2">
    <source>
        <dbReference type="EMBL" id="GER99858.1"/>
    </source>
</evidence>
<dbReference type="Proteomes" id="UP000334990">
    <property type="component" value="Unassembled WGS sequence"/>
</dbReference>
<reference evidence="2 3" key="1">
    <citation type="submission" date="2019-10" db="EMBL/GenBank/DDBJ databases">
        <title>Whole genome shotgun sequence of Acrocarpospora corrugata NBRC 13972.</title>
        <authorList>
            <person name="Ichikawa N."/>
            <person name="Kimura A."/>
            <person name="Kitahashi Y."/>
            <person name="Komaki H."/>
            <person name="Oguchi A."/>
        </authorList>
    </citation>
    <scope>NUCLEOTIDE SEQUENCE [LARGE SCALE GENOMIC DNA]</scope>
    <source>
        <strain evidence="2 3">NBRC 13972</strain>
    </source>
</reference>
<evidence type="ECO:0000256" key="1">
    <source>
        <dbReference type="SAM" id="Phobius"/>
    </source>
</evidence>
<evidence type="ECO:0000313" key="3">
    <source>
        <dbReference type="Proteomes" id="UP000334990"/>
    </source>
</evidence>
<dbReference type="Gene3D" id="2.120.10.30">
    <property type="entry name" value="TolB, C-terminal domain"/>
    <property type="match status" value="1"/>
</dbReference>
<proteinExistence type="predicted"/>
<dbReference type="EMBL" id="BLAD01000041">
    <property type="protein sequence ID" value="GER99858.1"/>
    <property type="molecule type" value="Genomic_DNA"/>
</dbReference>
<dbReference type="InterPro" id="IPR011042">
    <property type="entry name" value="6-blade_b-propeller_TolB-like"/>
</dbReference>
<dbReference type="SUPFAM" id="SSF82171">
    <property type="entry name" value="DPP6 N-terminal domain-like"/>
    <property type="match status" value="1"/>
</dbReference>
<protein>
    <recommendedName>
        <fullName evidence="4">WD40 repeat protein</fullName>
    </recommendedName>
</protein>
<comment type="caution">
    <text evidence="2">The sequence shown here is derived from an EMBL/GenBank/DDBJ whole genome shotgun (WGS) entry which is preliminary data.</text>
</comment>
<gene>
    <name evidence="2" type="ORF">Acor_19220</name>
</gene>
<organism evidence="2 3">
    <name type="scientific">Acrocarpospora corrugata</name>
    <dbReference type="NCBI Taxonomy" id="35763"/>
    <lineage>
        <taxon>Bacteria</taxon>
        <taxon>Bacillati</taxon>
        <taxon>Actinomycetota</taxon>
        <taxon>Actinomycetes</taxon>
        <taxon>Streptosporangiales</taxon>
        <taxon>Streptosporangiaceae</taxon>
        <taxon>Acrocarpospora</taxon>
    </lineage>
</organism>
<keyword evidence="3" id="KW-1185">Reference proteome</keyword>
<keyword evidence="1" id="KW-0472">Membrane</keyword>
<keyword evidence="1" id="KW-1133">Transmembrane helix</keyword>
<name>A0A5M3VUG2_9ACTN</name>